<dbReference type="InterPro" id="IPR009492">
    <property type="entry name" value="TniQ"/>
</dbReference>
<evidence type="ECO:0000313" key="2">
    <source>
        <dbReference type="EMBL" id="EGC02211.1"/>
    </source>
</evidence>
<dbReference type="AlphaFoldDB" id="E9SEU8"/>
<dbReference type="Proteomes" id="UP000004259">
    <property type="component" value="Unassembled WGS sequence"/>
</dbReference>
<dbReference type="eggNOG" id="COG3677">
    <property type="taxonomic scope" value="Bacteria"/>
</dbReference>
<protein>
    <submittedName>
        <fullName evidence="2">Conserved domain protein</fullName>
    </submittedName>
</protein>
<sequence length="351" mass="40698">MITYFPDAYPDELFYSVIARFFIHSGKQDLNELYRHNINNSMFDMDSSAPISAELAELISRKEPLEDYFLSHTMIPYYGRFKGKAKAETVCRAIYSDSKGCVSHNKSPVGYKRSLKYCPLCVSNDRKIYGETYWHRIHQIPEAEICPVHQCRLLIADIPFKYKNVCGLFTAEEYSCNNEVLYIKNELEISFTNYLTGSLTIPLTDTSKEEVSSHLHYLLFKNGYYTAYPPKRKLGLLLNDINKRYSSMREKIIHSTKVLNDTLFVKNSYPYTIFLLFHYFGVSISELNKNLSDPGFVPINDLVLKMFCSGKTFKEISECLEIPYEYIFDLCSYFTAQGLSEPIMFEKAAFL</sequence>
<dbReference type="EMBL" id="ADKM02000102">
    <property type="protein sequence ID" value="EGC02211.1"/>
    <property type="molecule type" value="Genomic_DNA"/>
</dbReference>
<evidence type="ECO:0000313" key="3">
    <source>
        <dbReference type="Proteomes" id="UP000004259"/>
    </source>
</evidence>
<evidence type="ECO:0000259" key="1">
    <source>
        <dbReference type="Pfam" id="PF06527"/>
    </source>
</evidence>
<dbReference type="Pfam" id="PF06527">
    <property type="entry name" value="TniQ"/>
    <property type="match status" value="1"/>
</dbReference>
<proteinExistence type="predicted"/>
<name>E9SEU8_RUMAL</name>
<reference evidence="2 3" key="1">
    <citation type="submission" date="2011-02" db="EMBL/GenBank/DDBJ databases">
        <authorList>
            <person name="Nelson K.E."/>
            <person name="Sutton G."/>
            <person name="Torralba M."/>
            <person name="Durkin S."/>
            <person name="Harkins D."/>
            <person name="Montgomery R."/>
            <person name="Ziemer C."/>
            <person name="Klaassens E."/>
            <person name="Ocuiv P."/>
            <person name="Morrison M."/>
        </authorList>
    </citation>
    <scope>NUCLEOTIDE SEQUENCE [LARGE SCALE GENOMIC DNA]</scope>
    <source>
        <strain evidence="2 3">8</strain>
    </source>
</reference>
<dbReference type="OrthoDB" id="470139at2"/>
<accession>E9SEU8</accession>
<gene>
    <name evidence="2" type="ORF">CUS_4836</name>
</gene>
<dbReference type="STRING" id="246199.CUS_4836"/>
<organism evidence="2 3">
    <name type="scientific">Ruminococcus albus 8</name>
    <dbReference type="NCBI Taxonomy" id="246199"/>
    <lineage>
        <taxon>Bacteria</taxon>
        <taxon>Bacillati</taxon>
        <taxon>Bacillota</taxon>
        <taxon>Clostridia</taxon>
        <taxon>Eubacteriales</taxon>
        <taxon>Oscillospiraceae</taxon>
        <taxon>Ruminococcus</taxon>
    </lineage>
</organism>
<dbReference type="RefSeq" id="WP_002851357.1">
    <property type="nucleotide sequence ID" value="NZ_ADKM02000102.1"/>
</dbReference>
<feature type="domain" description="TniQ" evidence="1">
    <location>
        <begin position="4"/>
        <end position="153"/>
    </location>
</feature>
<keyword evidence="3" id="KW-1185">Reference proteome</keyword>
<comment type="caution">
    <text evidence="2">The sequence shown here is derived from an EMBL/GenBank/DDBJ whole genome shotgun (WGS) entry which is preliminary data.</text>
</comment>